<evidence type="ECO:0000256" key="2">
    <source>
        <dbReference type="ARBA" id="ARBA00022448"/>
    </source>
</evidence>
<evidence type="ECO:0000256" key="1">
    <source>
        <dbReference type="ARBA" id="ARBA00004651"/>
    </source>
</evidence>
<dbReference type="InterPro" id="IPR010128">
    <property type="entry name" value="ATPase_T1SS_PrtD-like"/>
</dbReference>
<dbReference type="SUPFAM" id="SSF90123">
    <property type="entry name" value="ABC transporter transmembrane region"/>
    <property type="match status" value="1"/>
</dbReference>
<dbReference type="GO" id="GO:0005524">
    <property type="term" value="F:ATP binding"/>
    <property type="evidence" value="ECO:0007669"/>
    <property type="project" value="UniProtKB-KW"/>
</dbReference>
<evidence type="ECO:0000256" key="6">
    <source>
        <dbReference type="ARBA" id="ARBA00022840"/>
    </source>
</evidence>
<name>A0A918XVK7_9PROT</name>
<proteinExistence type="predicted"/>
<keyword evidence="14" id="KW-1185">Reference proteome</keyword>
<dbReference type="InterPro" id="IPR017871">
    <property type="entry name" value="ABC_transporter-like_CS"/>
</dbReference>
<dbReference type="SMART" id="SM00382">
    <property type="entry name" value="AAA"/>
    <property type="match status" value="1"/>
</dbReference>
<evidence type="ECO:0000313" key="13">
    <source>
        <dbReference type="EMBL" id="GHD57335.1"/>
    </source>
</evidence>
<comment type="subcellular location">
    <subcellularLocation>
        <location evidence="1">Cell membrane</location>
        <topology evidence="1">Multi-pass membrane protein</topology>
    </subcellularLocation>
</comment>
<dbReference type="InterPro" id="IPR027417">
    <property type="entry name" value="P-loop_NTPase"/>
</dbReference>
<sequence>MNDADRPIGAKAALKHAFMQCRTAFVAVAVFSFVVNLFILTLPLYMFSVFDKVLSSYSMATLGMLFAMALFALGIQGAVDVARSAVLIEVGNFLDRNLTSRLLHASLAHSIKRGARRGTAALQRFTQIKTFLTSNSIYSIMDVPWIPLFMGVLFLMNPIVGLVAIFGALLLAGLAVLNDRLSRNALDQAQRAMMPAYKRAGAAARNADIVEAMGMTPTIVRSWHQYSEEAMHYQSVASRRAALVGAASKWARMVIQISIMSAAAVQMIQPGSTMSPGVMMASVILVGRALMPLETMIGSYRTTLEAFAAYREMDEILNSVVERPRLSVVPPQPTGHISVENVTYTVPGIDRPILANVSFEIPAGEIVGVIGPSGAGKTTLATLMVGIEAPTSGNIRLDGTDVYAWPSEDLGRYLGYLPQNVELFDGTVRDNICRLEADARPEAIIKAAELAGLHEIIQRLPKEYDTPVGDAGTLMSGGQRQRIGLARALYGDPLLVVLDEPNSNLDSQGEEALKNALHALKARGCTVMLIAHRINVLQYVDKVLILRDGVVHKYAPRDEVVGPVPAQPKPQVAASQENAAIQNRATS</sequence>
<feature type="transmembrane region" description="Helical" evidence="10">
    <location>
        <begin position="59"/>
        <end position="79"/>
    </location>
</feature>
<dbReference type="InterPro" id="IPR003439">
    <property type="entry name" value="ABC_transporter-like_ATP-bd"/>
</dbReference>
<dbReference type="Pfam" id="PF00664">
    <property type="entry name" value="ABC_membrane"/>
    <property type="match status" value="1"/>
</dbReference>
<dbReference type="Gene3D" id="3.40.50.300">
    <property type="entry name" value="P-loop containing nucleotide triphosphate hydrolases"/>
    <property type="match status" value="1"/>
</dbReference>
<feature type="domain" description="ABC transporter" evidence="11">
    <location>
        <begin position="337"/>
        <end position="573"/>
    </location>
</feature>
<dbReference type="FunFam" id="3.40.50.300:FF:001444">
    <property type="entry name" value="ABC transporter ATP-binding protein"/>
    <property type="match status" value="1"/>
</dbReference>
<feature type="compositionally biased region" description="Low complexity" evidence="9">
    <location>
        <begin position="561"/>
        <end position="576"/>
    </location>
</feature>
<keyword evidence="8 10" id="KW-0472">Membrane</keyword>
<dbReference type="GO" id="GO:0016887">
    <property type="term" value="F:ATP hydrolysis activity"/>
    <property type="evidence" value="ECO:0007669"/>
    <property type="project" value="InterPro"/>
</dbReference>
<dbReference type="GO" id="GO:0005886">
    <property type="term" value="C:plasma membrane"/>
    <property type="evidence" value="ECO:0007669"/>
    <property type="project" value="UniProtKB-SubCell"/>
</dbReference>
<evidence type="ECO:0000256" key="4">
    <source>
        <dbReference type="ARBA" id="ARBA00022692"/>
    </source>
</evidence>
<dbReference type="PROSITE" id="PS50893">
    <property type="entry name" value="ABC_TRANSPORTER_2"/>
    <property type="match status" value="1"/>
</dbReference>
<dbReference type="PROSITE" id="PS50929">
    <property type="entry name" value="ABC_TM1F"/>
    <property type="match status" value="1"/>
</dbReference>
<evidence type="ECO:0000256" key="5">
    <source>
        <dbReference type="ARBA" id="ARBA00022741"/>
    </source>
</evidence>
<dbReference type="GO" id="GO:0140359">
    <property type="term" value="F:ABC-type transporter activity"/>
    <property type="evidence" value="ECO:0007669"/>
    <property type="project" value="InterPro"/>
</dbReference>
<keyword evidence="2" id="KW-0813">Transport</keyword>
<dbReference type="GO" id="GO:0030253">
    <property type="term" value="P:protein secretion by the type I secretion system"/>
    <property type="evidence" value="ECO:0007669"/>
    <property type="project" value="InterPro"/>
</dbReference>
<evidence type="ECO:0000256" key="3">
    <source>
        <dbReference type="ARBA" id="ARBA00022475"/>
    </source>
</evidence>
<dbReference type="NCBIfam" id="TIGR01842">
    <property type="entry name" value="type_I_sec_PrtD"/>
    <property type="match status" value="1"/>
</dbReference>
<dbReference type="InterPro" id="IPR039421">
    <property type="entry name" value="Type_1_exporter"/>
</dbReference>
<dbReference type="RefSeq" id="WP_189992681.1">
    <property type="nucleotide sequence ID" value="NZ_BMZS01000009.1"/>
</dbReference>
<dbReference type="InterPro" id="IPR003593">
    <property type="entry name" value="AAA+_ATPase"/>
</dbReference>
<dbReference type="Proteomes" id="UP000630353">
    <property type="component" value="Unassembled WGS sequence"/>
</dbReference>
<keyword evidence="6" id="KW-0067">ATP-binding</keyword>
<evidence type="ECO:0000256" key="7">
    <source>
        <dbReference type="ARBA" id="ARBA00022989"/>
    </source>
</evidence>
<dbReference type="InterPro" id="IPR011527">
    <property type="entry name" value="ABC1_TM_dom"/>
</dbReference>
<feature type="compositionally biased region" description="Polar residues" evidence="9">
    <location>
        <begin position="577"/>
        <end position="587"/>
    </location>
</feature>
<dbReference type="GO" id="GO:0030256">
    <property type="term" value="C:type I protein secretion system complex"/>
    <property type="evidence" value="ECO:0007669"/>
    <property type="project" value="InterPro"/>
</dbReference>
<feature type="domain" description="ABC transmembrane type-1" evidence="12">
    <location>
        <begin position="26"/>
        <end position="305"/>
    </location>
</feature>
<dbReference type="SUPFAM" id="SSF52540">
    <property type="entry name" value="P-loop containing nucleoside triphosphate hydrolases"/>
    <property type="match status" value="1"/>
</dbReference>
<dbReference type="InterPro" id="IPR036640">
    <property type="entry name" value="ABC1_TM_sf"/>
</dbReference>
<organism evidence="13 14">
    <name type="scientific">Thalassobaculum fulvum</name>
    <dbReference type="NCBI Taxonomy" id="1633335"/>
    <lineage>
        <taxon>Bacteria</taxon>
        <taxon>Pseudomonadati</taxon>
        <taxon>Pseudomonadota</taxon>
        <taxon>Alphaproteobacteria</taxon>
        <taxon>Rhodospirillales</taxon>
        <taxon>Thalassobaculaceae</taxon>
        <taxon>Thalassobaculum</taxon>
    </lineage>
</organism>
<protein>
    <submittedName>
        <fullName evidence="13">Peptide ABC transporter</fullName>
    </submittedName>
</protein>
<dbReference type="PANTHER" id="PTHR24221">
    <property type="entry name" value="ATP-BINDING CASSETTE SUB-FAMILY B"/>
    <property type="match status" value="1"/>
</dbReference>
<keyword evidence="3" id="KW-1003">Cell membrane</keyword>
<dbReference type="GO" id="GO:0034040">
    <property type="term" value="F:ATPase-coupled lipid transmembrane transporter activity"/>
    <property type="evidence" value="ECO:0007669"/>
    <property type="project" value="TreeGrafter"/>
</dbReference>
<dbReference type="PROSITE" id="PS00211">
    <property type="entry name" value="ABC_TRANSPORTER_1"/>
    <property type="match status" value="1"/>
</dbReference>
<feature type="region of interest" description="Disordered" evidence="9">
    <location>
        <begin position="560"/>
        <end position="587"/>
    </location>
</feature>
<dbReference type="EMBL" id="BMZS01000009">
    <property type="protein sequence ID" value="GHD57335.1"/>
    <property type="molecule type" value="Genomic_DNA"/>
</dbReference>
<evidence type="ECO:0000256" key="9">
    <source>
        <dbReference type="SAM" id="MobiDB-lite"/>
    </source>
</evidence>
<dbReference type="AlphaFoldDB" id="A0A918XVK7"/>
<evidence type="ECO:0000259" key="12">
    <source>
        <dbReference type="PROSITE" id="PS50929"/>
    </source>
</evidence>
<gene>
    <name evidence="13" type="ORF">GCM10017083_38680</name>
</gene>
<evidence type="ECO:0000256" key="10">
    <source>
        <dbReference type="SAM" id="Phobius"/>
    </source>
</evidence>
<accession>A0A918XVK7</accession>
<keyword evidence="5" id="KW-0547">Nucleotide-binding</keyword>
<evidence type="ECO:0000313" key="14">
    <source>
        <dbReference type="Proteomes" id="UP000630353"/>
    </source>
</evidence>
<dbReference type="PANTHER" id="PTHR24221:SF248">
    <property type="entry name" value="ABC TRANSPORTER TRANSMEMBRANE REGION"/>
    <property type="match status" value="1"/>
</dbReference>
<dbReference type="CDD" id="cd03246">
    <property type="entry name" value="ABCC_Protease_Secretion"/>
    <property type="match status" value="1"/>
</dbReference>
<dbReference type="Pfam" id="PF00005">
    <property type="entry name" value="ABC_tran"/>
    <property type="match status" value="1"/>
</dbReference>
<feature type="transmembrane region" description="Helical" evidence="10">
    <location>
        <begin position="148"/>
        <end position="177"/>
    </location>
</feature>
<keyword evidence="7 10" id="KW-1133">Transmembrane helix</keyword>
<feature type="transmembrane region" description="Helical" evidence="10">
    <location>
        <begin position="24"/>
        <end position="47"/>
    </location>
</feature>
<comment type="caution">
    <text evidence="13">The sequence shown here is derived from an EMBL/GenBank/DDBJ whole genome shotgun (WGS) entry which is preliminary data.</text>
</comment>
<evidence type="ECO:0000259" key="11">
    <source>
        <dbReference type="PROSITE" id="PS50893"/>
    </source>
</evidence>
<reference evidence="13" key="1">
    <citation type="journal article" date="2014" name="Int. J. Syst. Evol. Microbiol.">
        <title>Complete genome sequence of Corynebacterium casei LMG S-19264T (=DSM 44701T), isolated from a smear-ripened cheese.</title>
        <authorList>
            <consortium name="US DOE Joint Genome Institute (JGI-PGF)"/>
            <person name="Walter F."/>
            <person name="Albersmeier A."/>
            <person name="Kalinowski J."/>
            <person name="Ruckert C."/>
        </authorList>
    </citation>
    <scope>NUCLEOTIDE SEQUENCE</scope>
    <source>
        <strain evidence="13">KCTC 42651</strain>
    </source>
</reference>
<reference evidence="13" key="2">
    <citation type="submission" date="2020-09" db="EMBL/GenBank/DDBJ databases">
        <authorList>
            <person name="Sun Q."/>
            <person name="Kim S."/>
        </authorList>
    </citation>
    <scope>NUCLEOTIDE SEQUENCE</scope>
    <source>
        <strain evidence="13">KCTC 42651</strain>
    </source>
</reference>
<evidence type="ECO:0000256" key="8">
    <source>
        <dbReference type="ARBA" id="ARBA00023136"/>
    </source>
</evidence>
<keyword evidence="4 10" id="KW-0812">Transmembrane</keyword>
<dbReference type="Gene3D" id="1.20.1560.10">
    <property type="entry name" value="ABC transporter type 1, transmembrane domain"/>
    <property type="match status" value="1"/>
</dbReference>